<reference evidence="1 2" key="1">
    <citation type="submission" date="2024-06" db="EMBL/GenBank/DDBJ databases">
        <title>The draft genome of Grus japonensis, version 3.</title>
        <authorList>
            <person name="Nabeshima K."/>
            <person name="Suzuki S."/>
            <person name="Onuma M."/>
        </authorList>
    </citation>
    <scope>NUCLEOTIDE SEQUENCE [LARGE SCALE GENOMIC DNA]</scope>
    <source>
        <strain evidence="1 2">451A</strain>
    </source>
</reference>
<organism evidence="1 2">
    <name type="scientific">Grus japonensis</name>
    <name type="common">Japanese crane</name>
    <name type="synonym">Red-crowned crane</name>
    <dbReference type="NCBI Taxonomy" id="30415"/>
    <lineage>
        <taxon>Eukaryota</taxon>
        <taxon>Metazoa</taxon>
        <taxon>Chordata</taxon>
        <taxon>Craniata</taxon>
        <taxon>Vertebrata</taxon>
        <taxon>Euteleostomi</taxon>
        <taxon>Archelosauria</taxon>
        <taxon>Archosauria</taxon>
        <taxon>Dinosauria</taxon>
        <taxon>Saurischia</taxon>
        <taxon>Theropoda</taxon>
        <taxon>Coelurosauria</taxon>
        <taxon>Aves</taxon>
        <taxon>Neognathae</taxon>
        <taxon>Neoaves</taxon>
        <taxon>Gruiformes</taxon>
        <taxon>Gruidae</taxon>
        <taxon>Grus</taxon>
    </lineage>
</organism>
<dbReference type="AlphaFoldDB" id="A0ABC9XJE0"/>
<name>A0ABC9XJE0_GRUJA</name>
<comment type="caution">
    <text evidence="1">The sequence shown here is derived from an EMBL/GenBank/DDBJ whole genome shotgun (WGS) entry which is preliminary data.</text>
</comment>
<keyword evidence="2" id="KW-1185">Reference proteome</keyword>
<gene>
    <name evidence="1" type="ORF">GRJ2_002244700</name>
</gene>
<protein>
    <submittedName>
        <fullName evidence="1">Uncharacterized protein</fullName>
    </submittedName>
</protein>
<dbReference type="Proteomes" id="UP001623348">
    <property type="component" value="Unassembled WGS sequence"/>
</dbReference>
<sequence length="69" mass="7864">MIGGLGHLSYEDRLRGLGLSSLEKRRLWGDLLMAFRWDGGCLRNFCTEDDKLLRDNGTVSSSRLIQHRA</sequence>
<evidence type="ECO:0000313" key="1">
    <source>
        <dbReference type="EMBL" id="GAB0197793.1"/>
    </source>
</evidence>
<dbReference type="EMBL" id="BAAFJT010000018">
    <property type="protein sequence ID" value="GAB0197793.1"/>
    <property type="molecule type" value="Genomic_DNA"/>
</dbReference>
<evidence type="ECO:0000313" key="2">
    <source>
        <dbReference type="Proteomes" id="UP001623348"/>
    </source>
</evidence>
<proteinExistence type="predicted"/>
<accession>A0ABC9XJE0</accession>